<feature type="compositionally biased region" description="Basic and acidic residues" evidence="1">
    <location>
        <begin position="154"/>
        <end position="167"/>
    </location>
</feature>
<proteinExistence type="predicted"/>
<dbReference type="EMBL" id="CADCWF010000287">
    <property type="protein sequence ID" value="CAA9574675.1"/>
    <property type="molecule type" value="Genomic_DNA"/>
</dbReference>
<gene>
    <name evidence="2" type="ORF">AVDCRST_MAG59-3957</name>
</gene>
<feature type="compositionally biased region" description="Basic and acidic residues" evidence="1">
    <location>
        <begin position="189"/>
        <end position="213"/>
    </location>
</feature>
<feature type="non-terminal residue" evidence="2">
    <location>
        <position position="1"/>
    </location>
</feature>
<evidence type="ECO:0000313" key="2">
    <source>
        <dbReference type="EMBL" id="CAA9574675.1"/>
    </source>
</evidence>
<feature type="compositionally biased region" description="Basic and acidic residues" evidence="1">
    <location>
        <begin position="136"/>
        <end position="146"/>
    </location>
</feature>
<accession>A0A6J4VDR9</accession>
<feature type="compositionally biased region" description="Basic residues" evidence="1">
    <location>
        <begin position="44"/>
        <end position="54"/>
    </location>
</feature>
<evidence type="ECO:0000256" key="1">
    <source>
        <dbReference type="SAM" id="MobiDB-lite"/>
    </source>
</evidence>
<feature type="compositionally biased region" description="Low complexity" evidence="1">
    <location>
        <begin position="234"/>
        <end position="249"/>
    </location>
</feature>
<name>A0A6J4VDR9_9BACT</name>
<feature type="compositionally biased region" description="Low complexity" evidence="1">
    <location>
        <begin position="108"/>
        <end position="125"/>
    </location>
</feature>
<feature type="region of interest" description="Disordered" evidence="1">
    <location>
        <begin position="17"/>
        <end position="273"/>
    </location>
</feature>
<organism evidence="2">
    <name type="scientific">uncultured Thermomicrobiales bacterium</name>
    <dbReference type="NCBI Taxonomy" id="1645740"/>
    <lineage>
        <taxon>Bacteria</taxon>
        <taxon>Pseudomonadati</taxon>
        <taxon>Thermomicrobiota</taxon>
        <taxon>Thermomicrobia</taxon>
        <taxon>Thermomicrobiales</taxon>
        <taxon>environmental samples</taxon>
    </lineage>
</organism>
<protein>
    <submittedName>
        <fullName evidence="2">Uncharacterized protein</fullName>
    </submittedName>
</protein>
<feature type="compositionally biased region" description="Basic residues" evidence="1">
    <location>
        <begin position="168"/>
        <end position="183"/>
    </location>
</feature>
<reference evidence="2" key="1">
    <citation type="submission" date="2020-02" db="EMBL/GenBank/DDBJ databases">
        <authorList>
            <person name="Meier V. D."/>
        </authorList>
    </citation>
    <scope>NUCLEOTIDE SEQUENCE</scope>
    <source>
        <strain evidence="2">AVDCRST_MAG59</strain>
    </source>
</reference>
<feature type="compositionally biased region" description="Basic residues" evidence="1">
    <location>
        <begin position="73"/>
        <end position="83"/>
    </location>
</feature>
<dbReference type="AlphaFoldDB" id="A0A6J4VDR9"/>
<feature type="non-terminal residue" evidence="2">
    <location>
        <position position="273"/>
    </location>
</feature>
<sequence>GRPPRRIDQFVPRLLAGRGAVGDRRRRLQVGRTGERAGLDRAPAARRRRRRGRPRQGPPGPTRPGTGQPQRPLRPRHRRRRRPVPQGAAPLPCLRRRHGDHQHRGPRRLLGGKPGRAARGVPGADRPARRRGGRRRDHDLPGDARRSPRHRRDVGRADPPHRQAEHRHQLRRRQRHLLRRHPAGGRPDPLGRPREAPPRQGPDRRRRGLELPHGRHRRGRLPGPLRHAGEGGLRRPLLGRGRVPGRAGAAAGGGRRGDGRVVSLRPAVRAGAV</sequence>
<feature type="compositionally biased region" description="Basic residues" evidence="1">
    <location>
        <begin position="94"/>
        <end position="107"/>
    </location>
</feature>